<name>A0A4R6KMZ5_9ACTN</name>
<dbReference type="AlphaFoldDB" id="A0A4R6KMZ5"/>
<evidence type="ECO:0000313" key="2">
    <source>
        <dbReference type="EMBL" id="TDO50715.1"/>
    </source>
</evidence>
<evidence type="ECO:0000313" key="3">
    <source>
        <dbReference type="Proteomes" id="UP000295388"/>
    </source>
</evidence>
<dbReference type="Pfam" id="PF05437">
    <property type="entry name" value="AzlD"/>
    <property type="match status" value="1"/>
</dbReference>
<comment type="caution">
    <text evidence="2">The sequence shown here is derived from an EMBL/GenBank/DDBJ whole genome shotgun (WGS) entry which is preliminary data.</text>
</comment>
<dbReference type="EMBL" id="SNWQ01000004">
    <property type="protein sequence ID" value="TDO50715.1"/>
    <property type="molecule type" value="Genomic_DNA"/>
</dbReference>
<proteinExistence type="predicted"/>
<reference evidence="2 3" key="1">
    <citation type="submission" date="2019-03" db="EMBL/GenBank/DDBJ databases">
        <title>Genomic Encyclopedia of Type Strains, Phase III (KMG-III): the genomes of soil and plant-associated and newly described type strains.</title>
        <authorList>
            <person name="Whitman W."/>
        </authorList>
    </citation>
    <scope>NUCLEOTIDE SEQUENCE [LARGE SCALE GENOMIC DNA]</scope>
    <source>
        <strain evidence="2 3">VKM Ac-2527</strain>
    </source>
</reference>
<keyword evidence="1" id="KW-0812">Transmembrane</keyword>
<feature type="transmembrane region" description="Helical" evidence="1">
    <location>
        <begin position="64"/>
        <end position="94"/>
    </location>
</feature>
<feature type="transmembrane region" description="Helical" evidence="1">
    <location>
        <begin position="35"/>
        <end position="52"/>
    </location>
</feature>
<gene>
    <name evidence="2" type="ORF">EV643_104209</name>
</gene>
<keyword evidence="1" id="KW-0472">Membrane</keyword>
<dbReference type="RefSeq" id="WP_166665404.1">
    <property type="nucleotide sequence ID" value="NZ_SNWQ01000004.1"/>
</dbReference>
<dbReference type="Proteomes" id="UP000295388">
    <property type="component" value="Unassembled WGS sequence"/>
</dbReference>
<dbReference type="InterPro" id="IPR008407">
    <property type="entry name" value="Brnchd-chn_aa_trnsp_AzlD"/>
</dbReference>
<sequence>MRLWLSALTVTVLSWLTKASGPLIIGERKLPPAAVRVTALTAPVLLAGLIVTELGGKAIDWTQLAGIGTAGVLALAKVPMLAAVAAGIVVTALIRLG</sequence>
<accession>A0A4R6KMZ5</accession>
<evidence type="ECO:0000256" key="1">
    <source>
        <dbReference type="SAM" id="Phobius"/>
    </source>
</evidence>
<protein>
    <submittedName>
        <fullName evidence="2">Branched-subunit amino acid transport protein AzlD</fullName>
    </submittedName>
</protein>
<keyword evidence="3" id="KW-1185">Reference proteome</keyword>
<keyword evidence="1" id="KW-1133">Transmembrane helix</keyword>
<organism evidence="2 3">
    <name type="scientific">Kribbella caucasensis</name>
    <dbReference type="NCBI Taxonomy" id="2512215"/>
    <lineage>
        <taxon>Bacteria</taxon>
        <taxon>Bacillati</taxon>
        <taxon>Actinomycetota</taxon>
        <taxon>Actinomycetes</taxon>
        <taxon>Propionibacteriales</taxon>
        <taxon>Kribbellaceae</taxon>
        <taxon>Kribbella</taxon>
    </lineage>
</organism>